<proteinExistence type="predicted"/>
<dbReference type="OrthoDB" id="3270804at2759"/>
<protein>
    <submittedName>
        <fullName evidence="2">Uncharacterized protein</fullName>
    </submittedName>
</protein>
<organism evidence="2 3">
    <name type="scientific">Pleurotus eryngii</name>
    <name type="common">Boletus of the steppes</name>
    <dbReference type="NCBI Taxonomy" id="5323"/>
    <lineage>
        <taxon>Eukaryota</taxon>
        <taxon>Fungi</taxon>
        <taxon>Dikarya</taxon>
        <taxon>Basidiomycota</taxon>
        <taxon>Agaricomycotina</taxon>
        <taxon>Agaricomycetes</taxon>
        <taxon>Agaricomycetidae</taxon>
        <taxon>Agaricales</taxon>
        <taxon>Pleurotineae</taxon>
        <taxon>Pleurotaceae</taxon>
        <taxon>Pleurotus</taxon>
    </lineage>
</organism>
<name>A0A9P6DK15_PLEER</name>
<sequence>MVQIPPSVPLSSDAGLEHMMALVSISPVCARAIAEAFATLADSLEASGGTPPVVSIPTSVTAPPLMPVDVQAPPSLSVATAQLIATMPSSPTAVEDSLTAVEVSSPSLSTVAEDDDLASLTAVEVSEAGTSPDNIHTITASEAAPITDNKVTEEPMVPSSGFVSLWPVPNNYEYHVPSDFAEGRVYVVTEGLELGVYVGWDTVSPLVTGVPSATFHRVSSVPYGITCLDRAIACQTTALTRPEKGKPDSDKQTASMEKKGTLRNGRDGGKQGGL</sequence>
<dbReference type="AlphaFoldDB" id="A0A9P6DK15"/>
<dbReference type="EMBL" id="MU154524">
    <property type="protein sequence ID" value="KAF9501278.1"/>
    <property type="molecule type" value="Genomic_DNA"/>
</dbReference>
<keyword evidence="3" id="KW-1185">Reference proteome</keyword>
<comment type="caution">
    <text evidence="2">The sequence shown here is derived from an EMBL/GenBank/DDBJ whole genome shotgun (WGS) entry which is preliminary data.</text>
</comment>
<gene>
    <name evidence="2" type="ORF">BDN71DRAFT_1426887</name>
</gene>
<accession>A0A9P6DK15</accession>
<evidence type="ECO:0000313" key="2">
    <source>
        <dbReference type="EMBL" id="KAF9501278.1"/>
    </source>
</evidence>
<feature type="compositionally biased region" description="Basic and acidic residues" evidence="1">
    <location>
        <begin position="241"/>
        <end position="274"/>
    </location>
</feature>
<feature type="region of interest" description="Disordered" evidence="1">
    <location>
        <begin position="239"/>
        <end position="274"/>
    </location>
</feature>
<evidence type="ECO:0000313" key="3">
    <source>
        <dbReference type="Proteomes" id="UP000807025"/>
    </source>
</evidence>
<dbReference type="Proteomes" id="UP000807025">
    <property type="component" value="Unassembled WGS sequence"/>
</dbReference>
<reference evidence="2" key="1">
    <citation type="submission" date="2020-11" db="EMBL/GenBank/DDBJ databases">
        <authorList>
            <consortium name="DOE Joint Genome Institute"/>
            <person name="Ahrendt S."/>
            <person name="Riley R."/>
            <person name="Andreopoulos W."/>
            <person name="Labutti K."/>
            <person name="Pangilinan J."/>
            <person name="Ruiz-Duenas F.J."/>
            <person name="Barrasa J.M."/>
            <person name="Sanchez-Garcia M."/>
            <person name="Camarero S."/>
            <person name="Miyauchi S."/>
            <person name="Serrano A."/>
            <person name="Linde D."/>
            <person name="Babiker R."/>
            <person name="Drula E."/>
            <person name="Ayuso-Fernandez I."/>
            <person name="Pacheco R."/>
            <person name="Padilla G."/>
            <person name="Ferreira P."/>
            <person name="Barriuso J."/>
            <person name="Kellner H."/>
            <person name="Castanera R."/>
            <person name="Alfaro M."/>
            <person name="Ramirez L."/>
            <person name="Pisabarro A.G."/>
            <person name="Kuo A."/>
            <person name="Tritt A."/>
            <person name="Lipzen A."/>
            <person name="He G."/>
            <person name="Yan M."/>
            <person name="Ng V."/>
            <person name="Cullen D."/>
            <person name="Martin F."/>
            <person name="Rosso M.-N."/>
            <person name="Henrissat B."/>
            <person name="Hibbett D."/>
            <person name="Martinez A.T."/>
            <person name="Grigoriev I.V."/>
        </authorList>
    </citation>
    <scope>NUCLEOTIDE SEQUENCE</scope>
    <source>
        <strain evidence="2">ATCC 90797</strain>
    </source>
</reference>
<evidence type="ECO:0000256" key="1">
    <source>
        <dbReference type="SAM" id="MobiDB-lite"/>
    </source>
</evidence>